<evidence type="ECO:0000256" key="10">
    <source>
        <dbReference type="ARBA" id="ARBA00023004"/>
    </source>
</evidence>
<keyword evidence="3" id="KW-0479">Metal-binding</keyword>
<feature type="domain" description="UvrD-like helicase C-terminal" evidence="14">
    <location>
        <begin position="272"/>
        <end position="586"/>
    </location>
</feature>
<keyword evidence="9" id="KW-0067">ATP-binding</keyword>
<keyword evidence="4" id="KW-0547">Nucleotide-binding</keyword>
<dbReference type="Gene3D" id="3.90.320.10">
    <property type="match status" value="1"/>
</dbReference>
<protein>
    <submittedName>
        <fullName evidence="15">Helicase-exonuclease AddAB subunit AddB</fullName>
    </submittedName>
</protein>
<dbReference type="GO" id="GO:0046872">
    <property type="term" value="F:metal ion binding"/>
    <property type="evidence" value="ECO:0007669"/>
    <property type="project" value="UniProtKB-KW"/>
</dbReference>
<dbReference type="Pfam" id="PF12705">
    <property type="entry name" value="PDDEXK_1"/>
    <property type="match status" value="1"/>
</dbReference>
<dbReference type="PANTHER" id="PTHR30591:SF1">
    <property type="entry name" value="RECBCD ENZYME SUBUNIT RECC"/>
    <property type="match status" value="1"/>
</dbReference>
<accession>A0A8J7KCY0</accession>
<keyword evidence="13" id="KW-0234">DNA repair</keyword>
<gene>
    <name evidence="15" type="primary">addB</name>
    <name evidence="15" type="ORF">IRY55_11575</name>
</gene>
<keyword evidence="2" id="KW-0540">Nuclease</keyword>
<keyword evidence="11" id="KW-0411">Iron-sulfur</keyword>
<dbReference type="InterPro" id="IPR049035">
    <property type="entry name" value="ADDB_N"/>
</dbReference>
<dbReference type="EMBL" id="JADKPV010000007">
    <property type="protein sequence ID" value="MBF4501997.1"/>
    <property type="molecule type" value="Genomic_DNA"/>
</dbReference>
<dbReference type="RefSeq" id="WP_194563483.1">
    <property type="nucleotide sequence ID" value="NZ_JADKPV010000007.1"/>
</dbReference>
<dbReference type="GO" id="GO:0005524">
    <property type="term" value="F:ATP binding"/>
    <property type="evidence" value="ECO:0007669"/>
    <property type="project" value="UniProtKB-KW"/>
</dbReference>
<keyword evidence="8" id="KW-0269">Exonuclease</keyword>
<keyword evidence="16" id="KW-1185">Reference proteome</keyword>
<evidence type="ECO:0000256" key="7">
    <source>
        <dbReference type="ARBA" id="ARBA00022806"/>
    </source>
</evidence>
<dbReference type="GO" id="GO:0000724">
    <property type="term" value="P:double-strand break repair via homologous recombination"/>
    <property type="evidence" value="ECO:0007669"/>
    <property type="project" value="InterPro"/>
</dbReference>
<proteinExistence type="predicted"/>
<evidence type="ECO:0000256" key="1">
    <source>
        <dbReference type="ARBA" id="ARBA00022485"/>
    </source>
</evidence>
<organism evidence="15 16">
    <name type="scientific">Savagea serpentis</name>
    <dbReference type="NCBI Taxonomy" id="2785297"/>
    <lineage>
        <taxon>Bacteria</taxon>
        <taxon>Bacillati</taxon>
        <taxon>Bacillota</taxon>
        <taxon>Bacilli</taxon>
        <taxon>Bacillales</taxon>
        <taxon>Caryophanaceae</taxon>
        <taxon>Savagea</taxon>
    </lineage>
</organism>
<dbReference type="PANTHER" id="PTHR30591">
    <property type="entry name" value="RECBCD ENZYME SUBUNIT RECC"/>
    <property type="match status" value="1"/>
</dbReference>
<dbReference type="GO" id="GO:0003677">
    <property type="term" value="F:DNA binding"/>
    <property type="evidence" value="ECO:0007669"/>
    <property type="project" value="UniProtKB-KW"/>
</dbReference>
<dbReference type="Pfam" id="PF21445">
    <property type="entry name" value="ADDB_N"/>
    <property type="match status" value="1"/>
</dbReference>
<comment type="caution">
    <text evidence="15">The sequence shown here is derived from an EMBL/GenBank/DDBJ whole genome shotgun (WGS) entry which is preliminary data.</text>
</comment>
<dbReference type="InterPro" id="IPR014017">
    <property type="entry name" value="DNA_helicase_UvrD-like_C"/>
</dbReference>
<sequence length="1157" mass="135368">MIRIITGRAGVGKTTLIQKEIAETLKASPIGEPIIVIVPDQQSYSMEYDLTTKYDLGGLIRAEVLTFKRLAWRILQQEGGITRQEIDQYGYSMLLRSILEEERERLQLFQNVATRQGFIDQLTRMLQEFERYRIDHEALARLEEEMVAKKMNETLIRKIKDLRLIAERVEGHIGTQYVDSERYLRMLAEAIPHSAHLKNATIYIDGFEDFTEREMEIIEGLVLNSQSVTFSVQVDLAKEYSDVFLQGRKMYDKLQLLLERNHLNIEDQVTLTDMHRTNKRTLRHVEKMFDTHHVTPIEADDSLTIIEAEDQQAEIDAVAREIIRQVKEGKRYRDIAIMYRQSELYDDLLRQRLSHYGIPFFLSMKKPMLHHPLIELTRSVLDIVKSNWAYEPMMRALKTELFYPVDEPLERWRMSGEQFENFVLMRGIVGKRWFDEERWTYIQYRGLESIGRKQTDEELQKEALIQEMRDRMCTPLAIFEAKVKGKQRGRVIITALFELMEQLNVFEHLMRLREVEMENGSLEKASEHEQAWRKWVHVLEQFDMMFGEREMTIREAIPILDEGLETLTFSQIPPAVDQVTITAFETSSISNPDLLYVIGVNDGVIPARMDYEGLLSDREREFFESVGYPLALSTTEQLERETYYLYRALTAAREKVTITYAVADDEGKALLPSMFIEQLKQMVHDIPVQYVVNDVSELQEEAEKYVVTLSTSLTYFIQQWRVAEYDVQKMPMFWRYVYEQLKKDPFIHVILRRMMERTVSRNKEKYLHPDMTKQLYGEKFVSSVSRIESFYNCPFQHFASYGLQLKERTQFTLEPPQLGDLFHAALKYVHEEIKRRQLAWHEIDHALSAELAHEALQQLAPYFVHQILLSSSRYTYIMRKLTSLVEQTVGTLGTQARRSMFQPVKVEAGFGPGEGYDMPPLLIRLQHDVEMELRGRIDRIDALEKEDKTYIRIVDYKSSAQQLDLSAVYYGLSLQMLTYLEAAVVHAPIWYEKEVHPAGMLYFHVHNPLIKADDLKEDQITAEKIASYQMKGYVTNELSVLQAMDEVLKEKGAKSQVVPAQLTQAGKLSAHSKVLTEDDMYVLMNHVSKKHEQAGNQMIEGDTRVYPYMYDGKKPCTFCNYRSVCQYDETDPAYDRRDLTKLNEKVALERMRGERLK</sequence>
<evidence type="ECO:0000256" key="11">
    <source>
        <dbReference type="ARBA" id="ARBA00023014"/>
    </source>
</evidence>
<keyword evidence="7 15" id="KW-0347">Helicase</keyword>
<evidence type="ECO:0000256" key="13">
    <source>
        <dbReference type="ARBA" id="ARBA00023204"/>
    </source>
</evidence>
<evidence type="ECO:0000259" key="14">
    <source>
        <dbReference type="PROSITE" id="PS51217"/>
    </source>
</evidence>
<name>A0A8J7KCY0_9BACL</name>
<evidence type="ECO:0000256" key="3">
    <source>
        <dbReference type="ARBA" id="ARBA00022723"/>
    </source>
</evidence>
<dbReference type="Gene3D" id="3.40.50.300">
    <property type="entry name" value="P-loop containing nucleotide triphosphate hydrolases"/>
    <property type="match status" value="3"/>
</dbReference>
<evidence type="ECO:0000256" key="8">
    <source>
        <dbReference type="ARBA" id="ARBA00022839"/>
    </source>
</evidence>
<evidence type="ECO:0000256" key="12">
    <source>
        <dbReference type="ARBA" id="ARBA00023125"/>
    </source>
</evidence>
<evidence type="ECO:0000313" key="15">
    <source>
        <dbReference type="EMBL" id="MBF4501997.1"/>
    </source>
</evidence>
<dbReference type="GO" id="GO:0004527">
    <property type="term" value="F:exonuclease activity"/>
    <property type="evidence" value="ECO:0007669"/>
    <property type="project" value="UniProtKB-KW"/>
</dbReference>
<keyword evidence="6" id="KW-0378">Hydrolase</keyword>
<dbReference type="InterPro" id="IPR011604">
    <property type="entry name" value="PDDEXK-like_dom_sf"/>
</dbReference>
<keyword evidence="1" id="KW-0004">4Fe-4S</keyword>
<evidence type="ECO:0000256" key="9">
    <source>
        <dbReference type="ARBA" id="ARBA00022840"/>
    </source>
</evidence>
<dbReference type="GO" id="GO:0051539">
    <property type="term" value="F:4 iron, 4 sulfur cluster binding"/>
    <property type="evidence" value="ECO:0007669"/>
    <property type="project" value="UniProtKB-KW"/>
</dbReference>
<dbReference type="AlphaFoldDB" id="A0A8J7KCY0"/>
<keyword evidence="5" id="KW-0227">DNA damage</keyword>
<evidence type="ECO:0000256" key="4">
    <source>
        <dbReference type="ARBA" id="ARBA00022741"/>
    </source>
</evidence>
<evidence type="ECO:0000256" key="5">
    <source>
        <dbReference type="ARBA" id="ARBA00022763"/>
    </source>
</evidence>
<dbReference type="InterPro" id="IPR038726">
    <property type="entry name" value="PDDEXK_AddAB-type"/>
</dbReference>
<dbReference type="InterPro" id="IPR027417">
    <property type="entry name" value="P-loop_NTPase"/>
</dbReference>
<evidence type="ECO:0000256" key="6">
    <source>
        <dbReference type="ARBA" id="ARBA00022801"/>
    </source>
</evidence>
<dbReference type="GO" id="GO:0004386">
    <property type="term" value="F:helicase activity"/>
    <property type="evidence" value="ECO:0007669"/>
    <property type="project" value="UniProtKB-KW"/>
</dbReference>
<dbReference type="Proteomes" id="UP000622653">
    <property type="component" value="Unassembled WGS sequence"/>
</dbReference>
<reference evidence="15" key="1">
    <citation type="submission" date="2020-11" db="EMBL/GenBank/DDBJ databases">
        <title>Multidrug resistant novel bacterium Savagea serpentis sp. nov., isolated from the scats of a vine snake (Ahaetulla nasuta).</title>
        <authorList>
            <person name="Venkata Ramana V."/>
            <person name="Vikas Patil S."/>
            <person name="Yogita Lugani V."/>
        </authorList>
    </citation>
    <scope>NUCLEOTIDE SEQUENCE</scope>
    <source>
        <strain evidence="15">SN6</strain>
    </source>
</reference>
<evidence type="ECO:0000313" key="16">
    <source>
        <dbReference type="Proteomes" id="UP000622653"/>
    </source>
</evidence>
<dbReference type="InterPro" id="IPR014140">
    <property type="entry name" value="DNA_helicase_suAddB"/>
</dbReference>
<keyword evidence="12" id="KW-0238">DNA-binding</keyword>
<dbReference type="NCBIfam" id="TIGR02773">
    <property type="entry name" value="addB_Gpos"/>
    <property type="match status" value="1"/>
</dbReference>
<dbReference type="SUPFAM" id="SSF52540">
    <property type="entry name" value="P-loop containing nucleoside triphosphate hydrolases"/>
    <property type="match status" value="1"/>
</dbReference>
<dbReference type="PROSITE" id="PS51217">
    <property type="entry name" value="UVRD_HELICASE_CTER"/>
    <property type="match status" value="1"/>
</dbReference>
<keyword evidence="10" id="KW-0408">Iron</keyword>
<evidence type="ECO:0000256" key="2">
    <source>
        <dbReference type="ARBA" id="ARBA00022722"/>
    </source>
</evidence>